<dbReference type="EMBL" id="JAGHXW010000006">
    <property type="protein sequence ID" value="MBO9758564.1"/>
    <property type="molecule type" value="Genomic_DNA"/>
</dbReference>
<feature type="domain" description="X-Tfes XVIPCD" evidence="1">
    <location>
        <begin position="472"/>
        <end position="582"/>
    </location>
</feature>
<dbReference type="AlphaFoldDB" id="A0A8I2BSV5"/>
<proteinExistence type="predicted"/>
<reference evidence="2" key="1">
    <citation type="submission" date="2021-03" db="EMBL/GenBank/DDBJ databases">
        <title>Molecular characterization of Xanthomonas species pathogenic on Araceae and the development of a triplex TaqMan assay for detection of X. phaseoli pv. dieffenbachiae.</title>
        <authorList>
            <person name="Van Der Wolf J."/>
            <person name="Krijger M."/>
            <person name="Mendes O."/>
            <person name="Brankovics B."/>
            <person name="Bonants P."/>
            <person name="Meekes E."/>
        </authorList>
    </citation>
    <scope>NUCLEOTIDE SEQUENCE</scope>
    <source>
        <strain evidence="2">NBC1264</strain>
    </source>
</reference>
<dbReference type="Proteomes" id="UP000668572">
    <property type="component" value="Unassembled WGS sequence"/>
</dbReference>
<evidence type="ECO:0000313" key="3">
    <source>
        <dbReference type="Proteomes" id="UP000668572"/>
    </source>
</evidence>
<gene>
    <name evidence="2" type="ORF">J7405_03130</name>
</gene>
<sequence length="615" mass="66101">MTQDQVAQLRNAISADAALLAQFDQQAQAGTLRGFALQPAGSSAPNLVGTYDMQSAVVTLPAACLPPAGTIATSDLKGALQVQQMSVAFAHSTYQDAARASHPVTQDMVSNLQSTINNSPFLAEEIKRSATTVDASDTHNPKRANLEGFGFVGPGQAAGGTYNGNQKIMNLPPIGLQTRTAANPAGNFNADSTTFVLGHEIQHSFNHAAKSQATATFLSDVERQAKVRGPVHDYTNELRAYIQAGREDEAKAEIAGWNALLSSKRQSNPTANGVDLMLTTTTTRTDDFIERDPTSSVPKAIARPGLSFNQDGSLSQTPGNIAAMGQHYFDRPSPLYAQPGQRAVGLGEHVDQAGNLQPTADYTNYYGTWAIEQIAQAEDRANVQHQGARPRVTIDMAGLGLREQLIENEGLDRGVNKTPLPYYDSSTTPATLHHFDHTQDGSVNPAHNHSYVPVVPATPATPPAGGTRSPEDVSHPDHAMLEQIRSGMRKIDESVGKPYDDMSERVSRSLLAACKDNREAYPDKLDYSLAGNALSRVDLVVMGKNGNLFAVEGRQDDPAHKRAHVQLDQAINIPVEQSDQKLLAANQAIAQQKELTQQQELARGISNLSQEGPTR</sequence>
<dbReference type="InterPro" id="IPR046519">
    <property type="entry name" value="X-Tfes_XVIPCD"/>
</dbReference>
<dbReference type="Pfam" id="PF20410">
    <property type="entry name" value="X-Tfes_XVIPCD"/>
    <property type="match status" value="1"/>
</dbReference>
<organism evidence="2 3">
    <name type="scientific">Xanthomonas manihotis</name>
    <dbReference type="NCBI Taxonomy" id="43353"/>
    <lineage>
        <taxon>Bacteria</taxon>
        <taxon>Pseudomonadati</taxon>
        <taxon>Pseudomonadota</taxon>
        <taxon>Gammaproteobacteria</taxon>
        <taxon>Lysobacterales</taxon>
        <taxon>Lysobacteraceae</taxon>
        <taxon>Xanthomonas</taxon>
    </lineage>
</organism>
<evidence type="ECO:0000259" key="1">
    <source>
        <dbReference type="Pfam" id="PF20410"/>
    </source>
</evidence>
<evidence type="ECO:0000313" key="2">
    <source>
        <dbReference type="EMBL" id="MBO9758564.1"/>
    </source>
</evidence>
<accession>A0A8I2BSV5</accession>
<dbReference type="RefSeq" id="WP_017158119.1">
    <property type="nucleotide sequence ID" value="NZ_CP083575.1"/>
</dbReference>
<name>A0A8I2BSV5_XANMN</name>
<protein>
    <recommendedName>
        <fullName evidence="1">X-Tfes XVIPCD domain-containing protein</fullName>
    </recommendedName>
</protein>
<comment type="caution">
    <text evidence="2">The sequence shown here is derived from an EMBL/GenBank/DDBJ whole genome shotgun (WGS) entry which is preliminary data.</text>
</comment>